<protein>
    <submittedName>
        <fullName evidence="4">4-oxalocrotonate tautomerase family protein</fullName>
    </submittedName>
</protein>
<dbReference type="PANTHER" id="PTHR35530">
    <property type="entry name" value="TAUTOMERASE-RELATED"/>
    <property type="match status" value="1"/>
</dbReference>
<organism evidence="4 5">
    <name type="scientific">Mesorhizobium opportunistum</name>
    <dbReference type="NCBI Taxonomy" id="593909"/>
    <lineage>
        <taxon>Bacteria</taxon>
        <taxon>Pseudomonadati</taxon>
        <taxon>Pseudomonadota</taxon>
        <taxon>Alphaproteobacteria</taxon>
        <taxon>Hyphomicrobiales</taxon>
        <taxon>Phyllobacteriaceae</taxon>
        <taxon>Mesorhizobium</taxon>
    </lineage>
</organism>
<dbReference type="Pfam" id="PF01361">
    <property type="entry name" value="Tautomerase"/>
    <property type="match status" value="1"/>
</dbReference>
<evidence type="ECO:0000256" key="2">
    <source>
        <dbReference type="ARBA" id="ARBA00023235"/>
    </source>
</evidence>
<proteinExistence type="inferred from homology"/>
<comment type="similarity">
    <text evidence="1">Belongs to the 4-oxalocrotonate tautomerase family.</text>
</comment>
<dbReference type="Proteomes" id="UP001464387">
    <property type="component" value="Unassembled WGS sequence"/>
</dbReference>
<evidence type="ECO:0000313" key="5">
    <source>
        <dbReference type="Proteomes" id="UP001464387"/>
    </source>
</evidence>
<evidence type="ECO:0000313" key="4">
    <source>
        <dbReference type="EMBL" id="MER8936982.1"/>
    </source>
</evidence>
<dbReference type="InterPro" id="IPR004370">
    <property type="entry name" value="4-OT-like_dom"/>
</dbReference>
<sequence length="78" mass="8718">MPIVTVQLTREGTEPGVDHITAEQKAAIYKGVSEVLFDVLGKPLDWTWVVFEEVEMENWGWGGMPVAEYRKLLAAKGV</sequence>
<dbReference type="Gene3D" id="3.30.429.10">
    <property type="entry name" value="Macrophage Migration Inhibitory Factor"/>
    <property type="match status" value="1"/>
</dbReference>
<gene>
    <name evidence="4" type="ORF">NKI33_29035</name>
</gene>
<reference evidence="4 5" key="1">
    <citation type="journal article" date="2024" name="Proc. Natl. Acad. Sci. U.S.A.">
        <title>The evolutionary genomics of adaptation to stress in wild rhizobium bacteria.</title>
        <authorList>
            <person name="Kehlet-Delgado H."/>
            <person name="Montoya A.P."/>
            <person name="Jensen K.T."/>
            <person name="Wendlandt C.E."/>
            <person name="Dexheimer C."/>
            <person name="Roberts M."/>
            <person name="Torres Martinez L."/>
            <person name="Friesen M.L."/>
            <person name="Griffitts J.S."/>
            <person name="Porter S.S."/>
        </authorList>
    </citation>
    <scope>NUCLEOTIDE SEQUENCE [LARGE SCALE GENOMIC DNA]</scope>
    <source>
        <strain evidence="4 5">M0729</strain>
    </source>
</reference>
<evidence type="ECO:0000259" key="3">
    <source>
        <dbReference type="Pfam" id="PF01361"/>
    </source>
</evidence>
<evidence type="ECO:0000256" key="1">
    <source>
        <dbReference type="ARBA" id="ARBA00006723"/>
    </source>
</evidence>
<dbReference type="SUPFAM" id="SSF55331">
    <property type="entry name" value="Tautomerase/MIF"/>
    <property type="match status" value="1"/>
</dbReference>
<keyword evidence="2" id="KW-0413">Isomerase</keyword>
<comment type="caution">
    <text evidence="4">The sequence shown here is derived from an EMBL/GenBank/DDBJ whole genome shotgun (WGS) entry which is preliminary data.</text>
</comment>
<dbReference type="InterPro" id="IPR014347">
    <property type="entry name" value="Tautomerase/MIF_sf"/>
</dbReference>
<feature type="domain" description="4-oxalocrotonate tautomerase-like" evidence="3">
    <location>
        <begin position="2"/>
        <end position="67"/>
    </location>
</feature>
<dbReference type="EMBL" id="JAMYPJ010000061">
    <property type="protein sequence ID" value="MER8936982.1"/>
    <property type="molecule type" value="Genomic_DNA"/>
</dbReference>
<keyword evidence="5" id="KW-1185">Reference proteome</keyword>
<name>A0ABV1YP82_9HYPH</name>
<dbReference type="PANTHER" id="PTHR35530:SF1">
    <property type="entry name" value="2-HYDROXYMUCONATE TAUTOMERASE"/>
    <property type="match status" value="1"/>
</dbReference>
<dbReference type="RefSeq" id="WP_352570281.1">
    <property type="nucleotide sequence ID" value="NZ_JAMYMY010000010.1"/>
</dbReference>
<accession>A0ABV1YP82</accession>